<reference evidence="1" key="1">
    <citation type="submission" date="2023-04" db="EMBL/GenBank/DDBJ databases">
        <title>Draft Genome sequencing of Naganishia species isolated from polar environments using Oxford Nanopore Technology.</title>
        <authorList>
            <person name="Leo P."/>
            <person name="Venkateswaran K."/>
        </authorList>
    </citation>
    <scope>NUCLEOTIDE SEQUENCE</scope>
    <source>
        <strain evidence="1">MNA-CCFEE 5425</strain>
    </source>
</reference>
<protein>
    <submittedName>
        <fullName evidence="1">Uncharacterized protein</fullName>
    </submittedName>
</protein>
<dbReference type="Proteomes" id="UP001243375">
    <property type="component" value="Unassembled WGS sequence"/>
</dbReference>
<gene>
    <name evidence="1" type="ORF">QFC22_002299</name>
</gene>
<comment type="caution">
    <text evidence="1">The sequence shown here is derived from an EMBL/GenBank/DDBJ whole genome shotgun (WGS) entry which is preliminary data.</text>
</comment>
<evidence type="ECO:0000313" key="1">
    <source>
        <dbReference type="EMBL" id="KAJ9121679.1"/>
    </source>
</evidence>
<sequence length="115" mass="12525">MSVDAQFQVAVKEIGALPPNGPIKPSQEDQLTFYGLFKQANIGDVNTSKPGMMDFTGKYKWNAWKANEGKSQEQAKKEYVDALLAILDKNPGPESDRIKAAVKGMSLHEGIVNGS</sequence>
<dbReference type="EMBL" id="JASBWU010000005">
    <property type="protein sequence ID" value="KAJ9121679.1"/>
    <property type="molecule type" value="Genomic_DNA"/>
</dbReference>
<organism evidence="1 2">
    <name type="scientific">Naganishia vaughanmartiniae</name>
    <dbReference type="NCBI Taxonomy" id="1424756"/>
    <lineage>
        <taxon>Eukaryota</taxon>
        <taxon>Fungi</taxon>
        <taxon>Dikarya</taxon>
        <taxon>Basidiomycota</taxon>
        <taxon>Agaricomycotina</taxon>
        <taxon>Tremellomycetes</taxon>
        <taxon>Filobasidiales</taxon>
        <taxon>Filobasidiaceae</taxon>
        <taxon>Naganishia</taxon>
    </lineage>
</organism>
<keyword evidence="2" id="KW-1185">Reference proteome</keyword>
<accession>A0ACC2XE77</accession>
<proteinExistence type="predicted"/>
<name>A0ACC2XE77_9TREE</name>
<evidence type="ECO:0000313" key="2">
    <source>
        <dbReference type="Proteomes" id="UP001243375"/>
    </source>
</evidence>